<dbReference type="RefSeq" id="WP_139204766.1">
    <property type="nucleotide sequence ID" value="NZ_FNKJ01000003.1"/>
</dbReference>
<dbReference type="Pfam" id="PF11185">
    <property type="entry name" value="DUF2971"/>
    <property type="match status" value="1"/>
</dbReference>
<gene>
    <name evidence="1" type="ORF">SAMN04490195_1332</name>
</gene>
<dbReference type="AlphaFoldDB" id="A0A1H1CQ61"/>
<keyword evidence="2" id="KW-1185">Reference proteome</keyword>
<dbReference type="EMBL" id="FNKJ01000003">
    <property type="protein sequence ID" value="SDQ66330.1"/>
    <property type="molecule type" value="Genomic_DNA"/>
</dbReference>
<evidence type="ECO:0000313" key="1">
    <source>
        <dbReference type="EMBL" id="SDQ66330.1"/>
    </source>
</evidence>
<protein>
    <submittedName>
        <fullName evidence="1">Uncharacterized protein</fullName>
    </submittedName>
</protein>
<name>A0A1H1CQ61_9PSED</name>
<reference evidence="2" key="1">
    <citation type="submission" date="2016-10" db="EMBL/GenBank/DDBJ databases">
        <authorList>
            <person name="Varghese N."/>
            <person name="Submissions S."/>
        </authorList>
    </citation>
    <scope>NUCLEOTIDE SEQUENCE [LARGE SCALE GENOMIC DNA]</scope>
    <source>
        <strain evidence="2">BS3775</strain>
    </source>
</reference>
<accession>A0A1H1CQ61</accession>
<proteinExistence type="predicted"/>
<dbReference type="InterPro" id="IPR021352">
    <property type="entry name" value="DUF2971"/>
</dbReference>
<dbReference type="Proteomes" id="UP000199570">
    <property type="component" value="Unassembled WGS sequence"/>
</dbReference>
<organism evidence="1 2">
    <name type="scientific">Pseudomonas moorei</name>
    <dbReference type="NCBI Taxonomy" id="395599"/>
    <lineage>
        <taxon>Bacteria</taxon>
        <taxon>Pseudomonadati</taxon>
        <taxon>Pseudomonadota</taxon>
        <taxon>Gammaproteobacteria</taxon>
        <taxon>Pseudomonadales</taxon>
        <taxon>Pseudomonadaceae</taxon>
        <taxon>Pseudomonas</taxon>
    </lineage>
</organism>
<dbReference type="OrthoDB" id="4119964at2"/>
<sequence length="276" mass="31650">MNVYKYLDSSRLGFLRDGLIRFSQPGALNDPYECLPALPEDLIQKNIELFKASIVSEYSPRIGDDRSTRRRKAAQLKVVLKDAERKTKESSIYLRNKFFDSTSEKLNSGLGILSLSRRWNSALMWSHYTSSYTGFCVGFNGDHPFFDGVPDHNGERFSLSPVRYTEDRLKVQGRKFSHQESIAVVLTKSLDWAYEEEERLVSMLDMADDIKEMSPYNIHLFKVPFDSISELIVGQRANSSLKEKILIASKRLGVPAYETKVSDESFDVERRPLKVL</sequence>
<evidence type="ECO:0000313" key="2">
    <source>
        <dbReference type="Proteomes" id="UP000199570"/>
    </source>
</evidence>